<dbReference type="RefSeq" id="WP_166933339.1">
    <property type="nucleotide sequence ID" value="NZ_BAAADD010000003.1"/>
</dbReference>
<feature type="domain" description="NIPSNAP" evidence="1">
    <location>
        <begin position="3"/>
        <end position="78"/>
    </location>
</feature>
<reference evidence="3" key="1">
    <citation type="journal article" date="2019" name="Int. J. Syst. Evol. Microbiol.">
        <title>The Global Catalogue of Microorganisms (GCM) 10K type strain sequencing project: providing services to taxonomists for standard genome sequencing and annotation.</title>
        <authorList>
            <consortium name="The Broad Institute Genomics Platform"/>
            <consortium name="The Broad Institute Genome Sequencing Center for Infectious Disease"/>
            <person name="Wu L."/>
            <person name="Ma J."/>
        </authorList>
    </citation>
    <scope>NUCLEOTIDE SEQUENCE [LARGE SCALE GENOMIC DNA]</scope>
    <source>
        <strain evidence="3">JCM 15089</strain>
    </source>
</reference>
<proteinExistence type="predicted"/>
<dbReference type="Pfam" id="PF07978">
    <property type="entry name" value="NIPSNAP"/>
    <property type="match status" value="1"/>
</dbReference>
<dbReference type="SUPFAM" id="SSF54909">
    <property type="entry name" value="Dimeric alpha+beta barrel"/>
    <property type="match status" value="1"/>
</dbReference>
<dbReference type="InterPro" id="IPR011008">
    <property type="entry name" value="Dimeric_a/b-barrel"/>
</dbReference>
<evidence type="ECO:0000313" key="3">
    <source>
        <dbReference type="Proteomes" id="UP001499951"/>
    </source>
</evidence>
<evidence type="ECO:0000313" key="2">
    <source>
        <dbReference type="EMBL" id="GAA0566027.1"/>
    </source>
</evidence>
<protein>
    <recommendedName>
        <fullName evidence="1">NIPSNAP domain-containing protein</fullName>
    </recommendedName>
</protein>
<dbReference type="Gene3D" id="3.30.70.100">
    <property type="match status" value="1"/>
</dbReference>
<keyword evidence="3" id="KW-1185">Reference proteome</keyword>
<name>A0ABP3PEL1_9PROT</name>
<sequence>MIVELRTYTIKRGHRAAILEALKGPTFAELKRIGVKCAGPWASTEDEQKVFWMRGFPDAASRTKMTNEFYGGAAWTNTLSGIFMPVLEKHDVVPVEMDESAVNWTV</sequence>
<dbReference type="InterPro" id="IPR012577">
    <property type="entry name" value="NIPSNAP"/>
</dbReference>
<evidence type="ECO:0000259" key="1">
    <source>
        <dbReference type="Pfam" id="PF07978"/>
    </source>
</evidence>
<organism evidence="2 3">
    <name type="scientific">Rhizomicrobium electricum</name>
    <dbReference type="NCBI Taxonomy" id="480070"/>
    <lineage>
        <taxon>Bacteria</taxon>
        <taxon>Pseudomonadati</taxon>
        <taxon>Pseudomonadota</taxon>
        <taxon>Alphaproteobacteria</taxon>
        <taxon>Micropepsales</taxon>
        <taxon>Micropepsaceae</taxon>
        <taxon>Rhizomicrobium</taxon>
    </lineage>
</organism>
<dbReference type="EMBL" id="BAAADD010000003">
    <property type="protein sequence ID" value="GAA0566027.1"/>
    <property type="molecule type" value="Genomic_DNA"/>
</dbReference>
<gene>
    <name evidence="2" type="ORF">GCM10008942_13040</name>
</gene>
<accession>A0ABP3PEL1</accession>
<comment type="caution">
    <text evidence="2">The sequence shown here is derived from an EMBL/GenBank/DDBJ whole genome shotgun (WGS) entry which is preliminary data.</text>
</comment>
<dbReference type="Proteomes" id="UP001499951">
    <property type="component" value="Unassembled WGS sequence"/>
</dbReference>